<feature type="compositionally biased region" description="Polar residues" evidence="3">
    <location>
        <begin position="80"/>
        <end position="91"/>
    </location>
</feature>
<keyword evidence="1" id="KW-0689">Ribosomal protein</keyword>
<evidence type="ECO:0000313" key="4">
    <source>
        <dbReference type="EMBL" id="TKC39238.1"/>
    </source>
</evidence>
<dbReference type="EMBL" id="RWIC01000892">
    <property type="protein sequence ID" value="TKC39238.1"/>
    <property type="molecule type" value="Genomic_DNA"/>
</dbReference>
<dbReference type="GO" id="GO:0015935">
    <property type="term" value="C:small ribosomal subunit"/>
    <property type="evidence" value="ECO:0007669"/>
    <property type="project" value="InterPro"/>
</dbReference>
<dbReference type="InterPro" id="IPR005707">
    <property type="entry name" value="Ribosomal_uS2_euk/arc"/>
</dbReference>
<accession>A0A4U1ERU5</accession>
<keyword evidence="2" id="KW-0687">Ribonucleoprotein</keyword>
<dbReference type="AlphaFoldDB" id="A0A4U1ERU5"/>
<proteinExistence type="predicted"/>
<evidence type="ECO:0000256" key="1">
    <source>
        <dbReference type="ARBA" id="ARBA00022980"/>
    </source>
</evidence>
<evidence type="ECO:0000256" key="2">
    <source>
        <dbReference type="ARBA" id="ARBA00023274"/>
    </source>
</evidence>
<dbReference type="InterPro" id="IPR023591">
    <property type="entry name" value="Ribosomal_uS2_flav_dom_sf"/>
</dbReference>
<dbReference type="SUPFAM" id="SSF52313">
    <property type="entry name" value="Ribosomal protein S2"/>
    <property type="match status" value="1"/>
</dbReference>
<dbReference type="Gene3D" id="3.40.50.10490">
    <property type="entry name" value="Glucose-6-phosphate isomerase like protein, domain 1"/>
    <property type="match status" value="1"/>
</dbReference>
<feature type="region of interest" description="Disordered" evidence="3">
    <location>
        <begin position="71"/>
        <end position="94"/>
    </location>
</feature>
<reference evidence="5" key="1">
    <citation type="journal article" date="2019" name="IScience">
        <title>Narwhal Genome Reveals Long-Term Low Genetic Diversity despite Current Large Abundance Size.</title>
        <authorList>
            <person name="Westbury M.V."/>
            <person name="Petersen B."/>
            <person name="Garde E."/>
            <person name="Heide-Jorgensen M.P."/>
            <person name="Lorenzen E.D."/>
        </authorList>
    </citation>
    <scope>NUCLEOTIDE SEQUENCE [LARGE SCALE GENOMIC DNA]</scope>
</reference>
<organism evidence="4 5">
    <name type="scientific">Monodon monoceros</name>
    <name type="common">Narwhal</name>
    <name type="synonym">Ceratodon monodon</name>
    <dbReference type="NCBI Taxonomy" id="40151"/>
    <lineage>
        <taxon>Eukaryota</taxon>
        <taxon>Metazoa</taxon>
        <taxon>Chordata</taxon>
        <taxon>Craniata</taxon>
        <taxon>Vertebrata</taxon>
        <taxon>Euteleostomi</taxon>
        <taxon>Mammalia</taxon>
        <taxon>Eutheria</taxon>
        <taxon>Laurasiatheria</taxon>
        <taxon>Artiodactyla</taxon>
        <taxon>Whippomorpha</taxon>
        <taxon>Cetacea</taxon>
        <taxon>Odontoceti</taxon>
        <taxon>Monodontidae</taxon>
        <taxon>Monodon</taxon>
    </lineage>
</organism>
<evidence type="ECO:0000256" key="3">
    <source>
        <dbReference type="SAM" id="MobiDB-lite"/>
    </source>
</evidence>
<feature type="non-terminal residue" evidence="4">
    <location>
        <position position="1"/>
    </location>
</feature>
<feature type="compositionally biased region" description="Polar residues" evidence="3">
    <location>
        <begin position="1"/>
        <end position="10"/>
    </location>
</feature>
<sequence length="200" mass="21451">VAPTLTSKSDSYLRRKSNGITSKSEENWEKLLPSSSAITAIENLADVSIITSRKTSQRAVRKFAAAMGATPTAGHLAPGTSLTGARQASGSRDSRWFPTPGLTTGVKEIFSPAGVPPTLDLCEDPQQVFVKEGPASAEKAVSKEELRVNGLQLLNLLLLNPRWQPGLKAAEPQCTVVSEDVTEDGLHLPLLRPRNGRSNR</sequence>
<gene>
    <name evidence="4" type="ORF">EI555_016150</name>
</gene>
<dbReference type="GO" id="GO:0003735">
    <property type="term" value="F:structural constituent of ribosome"/>
    <property type="evidence" value="ECO:0007669"/>
    <property type="project" value="InterPro"/>
</dbReference>
<feature type="region of interest" description="Disordered" evidence="3">
    <location>
        <begin position="1"/>
        <end position="20"/>
    </location>
</feature>
<evidence type="ECO:0000313" key="5">
    <source>
        <dbReference type="Proteomes" id="UP000308365"/>
    </source>
</evidence>
<dbReference type="PANTHER" id="PTHR11489">
    <property type="entry name" value="40S RIBOSOMAL PROTEIN SA"/>
    <property type="match status" value="1"/>
</dbReference>
<dbReference type="GO" id="GO:0006412">
    <property type="term" value="P:translation"/>
    <property type="evidence" value="ECO:0007669"/>
    <property type="project" value="InterPro"/>
</dbReference>
<name>A0A4U1ERU5_MONMO</name>
<comment type="caution">
    <text evidence="4">The sequence shown here is derived from an EMBL/GenBank/DDBJ whole genome shotgun (WGS) entry which is preliminary data.</text>
</comment>
<dbReference type="Proteomes" id="UP000308365">
    <property type="component" value="Unassembled WGS sequence"/>
</dbReference>
<protein>
    <submittedName>
        <fullName evidence="4">Uncharacterized protein</fullName>
    </submittedName>
</protein>